<keyword evidence="6 8" id="KW-1133">Transmembrane helix</keyword>
<gene>
    <name evidence="9" type="ORF">QUW25_08645</name>
</gene>
<evidence type="ECO:0000256" key="8">
    <source>
        <dbReference type="SAM" id="Phobius"/>
    </source>
</evidence>
<dbReference type="Pfam" id="PF03591">
    <property type="entry name" value="AzlC"/>
    <property type="match status" value="1"/>
</dbReference>
<feature type="transmembrane region" description="Helical" evidence="8">
    <location>
        <begin position="56"/>
        <end position="78"/>
    </location>
</feature>
<dbReference type="PANTHER" id="PTHR34979">
    <property type="entry name" value="INNER MEMBRANE PROTEIN YGAZ"/>
    <property type="match status" value="1"/>
</dbReference>
<keyword evidence="5 8" id="KW-0812">Transmembrane</keyword>
<dbReference type="Proteomes" id="UP001529256">
    <property type="component" value="Unassembled WGS sequence"/>
</dbReference>
<evidence type="ECO:0000256" key="3">
    <source>
        <dbReference type="ARBA" id="ARBA00022448"/>
    </source>
</evidence>
<comment type="caution">
    <text evidence="9">The sequence shown here is derived from an EMBL/GenBank/DDBJ whole genome shotgun (WGS) entry which is preliminary data.</text>
</comment>
<evidence type="ECO:0000256" key="2">
    <source>
        <dbReference type="ARBA" id="ARBA00010735"/>
    </source>
</evidence>
<reference evidence="9" key="2">
    <citation type="submission" date="2023-06" db="EMBL/GenBank/DDBJ databases">
        <authorList>
            <person name="Zeman M."/>
            <person name="Kubasova T."/>
            <person name="Jahodarova E."/>
            <person name="Nykrynova M."/>
            <person name="Rychlik I."/>
        </authorList>
    </citation>
    <scope>NUCLEOTIDE SEQUENCE</scope>
    <source>
        <strain evidence="9">153_Feed</strain>
    </source>
</reference>
<evidence type="ECO:0000256" key="5">
    <source>
        <dbReference type="ARBA" id="ARBA00022692"/>
    </source>
</evidence>
<name>A0ABT7V546_9ACTN</name>
<dbReference type="InterPro" id="IPR011606">
    <property type="entry name" value="Brnchd-chn_aa_trnsp_permease"/>
</dbReference>
<evidence type="ECO:0000313" key="10">
    <source>
        <dbReference type="Proteomes" id="UP001529256"/>
    </source>
</evidence>
<evidence type="ECO:0000256" key="1">
    <source>
        <dbReference type="ARBA" id="ARBA00004651"/>
    </source>
</evidence>
<feature type="transmembrane region" description="Helical" evidence="8">
    <location>
        <begin position="20"/>
        <end position="44"/>
    </location>
</feature>
<keyword evidence="10" id="KW-1185">Reference proteome</keyword>
<evidence type="ECO:0000256" key="4">
    <source>
        <dbReference type="ARBA" id="ARBA00022475"/>
    </source>
</evidence>
<protein>
    <submittedName>
        <fullName evidence="9">AzlC family ABC transporter permease</fullName>
    </submittedName>
</protein>
<feature type="transmembrane region" description="Helical" evidence="8">
    <location>
        <begin position="207"/>
        <end position="225"/>
    </location>
</feature>
<keyword evidence="3" id="KW-0813">Transport</keyword>
<reference evidence="9" key="1">
    <citation type="submission" date="2023-06" db="EMBL/GenBank/DDBJ databases">
        <title>Identification and characterization of horizontal gene transfer across gut microbiota members of farm animals based on homology search.</title>
        <authorList>
            <person name="Schwarzerova J."/>
            <person name="Nykrynova M."/>
            <person name="Jureckova K."/>
            <person name="Cejkova D."/>
            <person name="Rychlik I."/>
        </authorList>
    </citation>
    <scope>NUCLEOTIDE SEQUENCE</scope>
    <source>
        <strain evidence="9">153_Feed</strain>
    </source>
</reference>
<dbReference type="EMBL" id="JAUDEA010000016">
    <property type="protein sequence ID" value="MDM8271730.1"/>
    <property type="molecule type" value="Genomic_DNA"/>
</dbReference>
<keyword evidence="4" id="KW-1003">Cell membrane</keyword>
<comment type="subcellular location">
    <subcellularLocation>
        <location evidence="1">Cell membrane</location>
        <topology evidence="1">Multi-pass membrane protein</topology>
    </subcellularLocation>
</comment>
<evidence type="ECO:0000256" key="6">
    <source>
        <dbReference type="ARBA" id="ARBA00022989"/>
    </source>
</evidence>
<sequence length="233" mass="23228">MGLRDDVRAALPVALPIMLGYVAIGIPCGVMAAEVGVSPAAAFLLSATFYSGAGQFMMASLALAGTPVVSMIASVALVSTRQLLYSAALSPYASRAPKPLALLFAATVTDESFGVNLECFASAGEWDVSRATAVNVTSMLSWAAANALGAAVGPALAIPTAVMSFAMTSIFVCLLAGQRWDRVTAVVAVASVAGVVALKALGAGSLAVLLGALIGVAAGLVAGAVRRGRGGER</sequence>
<evidence type="ECO:0000256" key="7">
    <source>
        <dbReference type="ARBA" id="ARBA00023136"/>
    </source>
</evidence>
<dbReference type="RefSeq" id="WP_289511807.1">
    <property type="nucleotide sequence ID" value="NZ_JAUDEA010000016.1"/>
</dbReference>
<accession>A0ABT7V546</accession>
<keyword evidence="7 8" id="KW-0472">Membrane</keyword>
<comment type="similarity">
    <text evidence="2">Belongs to the AzlC family.</text>
</comment>
<dbReference type="PANTHER" id="PTHR34979:SF1">
    <property type="entry name" value="INNER MEMBRANE PROTEIN YGAZ"/>
    <property type="match status" value="1"/>
</dbReference>
<evidence type="ECO:0000313" key="9">
    <source>
        <dbReference type="EMBL" id="MDM8271730.1"/>
    </source>
</evidence>
<organism evidence="9 10">
    <name type="scientific">Thermophilibacter provencensis</name>
    <dbReference type="NCBI Taxonomy" id="1852386"/>
    <lineage>
        <taxon>Bacteria</taxon>
        <taxon>Bacillati</taxon>
        <taxon>Actinomycetota</taxon>
        <taxon>Coriobacteriia</taxon>
        <taxon>Coriobacteriales</taxon>
        <taxon>Atopobiaceae</taxon>
        <taxon>Thermophilibacter</taxon>
    </lineage>
</organism>
<proteinExistence type="inferred from homology"/>